<evidence type="ECO:0000313" key="2">
    <source>
        <dbReference type="EMBL" id="QGH37013.1"/>
    </source>
</evidence>
<evidence type="ECO:0000256" key="1">
    <source>
        <dbReference type="SAM" id="Phobius"/>
    </source>
</evidence>
<name>A0A5Q2TSK2_9BACI</name>
<gene>
    <name evidence="2" type="ORF">GI584_14190</name>
</gene>
<feature type="transmembrane region" description="Helical" evidence="1">
    <location>
        <begin position="21"/>
        <end position="42"/>
    </location>
</feature>
<keyword evidence="1" id="KW-0812">Transmembrane</keyword>
<dbReference type="Proteomes" id="UP000339690">
    <property type="component" value="Chromosome"/>
</dbReference>
<dbReference type="InterPro" id="IPR032111">
    <property type="entry name" value="Clostridium_phage_holin"/>
</dbReference>
<dbReference type="KEGG" id="grc:GI584_14190"/>
<proteinExistence type="predicted"/>
<keyword evidence="1" id="KW-1133">Transmembrane helix</keyword>
<organism evidence="2 3">
    <name type="scientific">Gracilibacillus salitolerans</name>
    <dbReference type="NCBI Taxonomy" id="2663022"/>
    <lineage>
        <taxon>Bacteria</taxon>
        <taxon>Bacillati</taxon>
        <taxon>Bacillota</taxon>
        <taxon>Bacilli</taxon>
        <taxon>Bacillales</taxon>
        <taxon>Bacillaceae</taxon>
        <taxon>Gracilibacillus</taxon>
    </lineage>
</organism>
<dbReference type="EMBL" id="CP045915">
    <property type="protein sequence ID" value="QGH37013.1"/>
    <property type="molecule type" value="Genomic_DNA"/>
</dbReference>
<sequence length="75" mass="8246">MLIVVAVLWVIGLFLKRTPNFPDWIIVWTLLVLGVLVAVFVIGFTVDAFIQGVIVAGLAVFAHQLIKQTQKKDAA</sequence>
<protein>
    <submittedName>
        <fullName evidence="2">Holin</fullName>
    </submittedName>
</protein>
<dbReference type="AlphaFoldDB" id="A0A5Q2TSK2"/>
<keyword evidence="1" id="KW-0472">Membrane</keyword>
<dbReference type="Pfam" id="PF16079">
    <property type="entry name" value="Phage_holin_5_2"/>
    <property type="match status" value="1"/>
</dbReference>
<evidence type="ECO:0000313" key="3">
    <source>
        <dbReference type="Proteomes" id="UP000339690"/>
    </source>
</evidence>
<reference evidence="2 3" key="1">
    <citation type="submission" date="2019-11" db="EMBL/GenBank/DDBJ databases">
        <title>Gracilibacillus salitolerans sp. nov., a moderate halophile isolated from a saline soil in northwest China.</title>
        <authorList>
            <person name="Gan L."/>
        </authorList>
    </citation>
    <scope>NUCLEOTIDE SEQUENCE [LARGE SCALE GENOMIC DNA]</scope>
    <source>
        <strain evidence="2 3">SCU50</strain>
    </source>
</reference>
<accession>A0A5Q2TSK2</accession>
<keyword evidence="3" id="KW-1185">Reference proteome</keyword>